<dbReference type="PANTHER" id="PTHR11907">
    <property type="entry name" value="AMIDOPHOSPHORIBOSYLTRANSFERASE"/>
    <property type="match status" value="1"/>
</dbReference>
<dbReference type="Gene3D" id="3.60.20.10">
    <property type="entry name" value="Glutamine Phosphoribosylpyrophosphate, subunit 1, domain 1"/>
    <property type="match status" value="1"/>
</dbReference>
<dbReference type="Pfam" id="PF00156">
    <property type="entry name" value="Pribosyltran"/>
    <property type="match status" value="1"/>
</dbReference>
<dbReference type="InterPro" id="IPR029057">
    <property type="entry name" value="PRTase-like"/>
</dbReference>
<accession>A0A5B8R6C8</accession>
<keyword evidence="6" id="KW-0658">Purine biosynthesis</keyword>
<dbReference type="HAMAP" id="MF_01931">
    <property type="entry name" value="PurF"/>
    <property type="match status" value="1"/>
</dbReference>
<dbReference type="Pfam" id="PF13522">
    <property type="entry name" value="GATase_6"/>
    <property type="match status" value="1"/>
</dbReference>
<dbReference type="EMBL" id="MN079085">
    <property type="protein sequence ID" value="QEA04539.1"/>
    <property type="molecule type" value="Genomic_DNA"/>
</dbReference>
<dbReference type="AlphaFoldDB" id="A0A5B8R6C8"/>
<dbReference type="EC" id="2.4.2.14" evidence="3"/>
<dbReference type="GO" id="GO:0004044">
    <property type="term" value="F:amidophosphoribosyltransferase activity"/>
    <property type="evidence" value="ECO:0007669"/>
    <property type="project" value="UniProtKB-EC"/>
</dbReference>
<sequence>MCGVIGMVGCGPVNQALYDGLTVLQHRGQDAAGIMTYDQGRLFLRKSNGLVRDVFRTRHMLQLQGNVGIGHVRYPTAGCSSSAEAQPFYVNSPYGISLAHNGNLTNAEEIKRDLYLQDLRHINTNSDSEILLNVFAHELGEMRKLRIGPDEIFDAVAGIQRRCRGGFAAVAMINGYGVLGFRDPYGIRPLCFGRRETEAGTEYMIASESVALSVLGFERVRDVAPGEAVFIDLEGQLHSRQCAENPQLNPCIFEYVYLARPDSIIDDVSVYKSRLRMGRMLAHKIMREWPDHDIDVVIPVPDTSRTAALDMANELGLTYREGFIKNRYIGRTFIMPGQAVRQKSVRQKLNPIELEFHGKNVLLVDDSVVRGTTSQQIIQMTREVGANKVYFASAAPPVRYPNVYGIDMPAAHELLAHNRDEDEIARVIGADGVIYQDLEDLATAVREGNPALTGFDCSCFDGRYVTGDVTEGYLQDLENARSDEAKAATEGQGAAANLDRVLGNAD</sequence>
<dbReference type="InterPro" id="IPR017932">
    <property type="entry name" value="GATase_2_dom"/>
</dbReference>
<protein>
    <recommendedName>
        <fullName evidence="3">amidophosphoribosyltransferase</fullName>
        <ecNumber evidence="3">2.4.2.14</ecNumber>
    </recommendedName>
</protein>
<reference evidence="9" key="1">
    <citation type="submission" date="2019-06" db="EMBL/GenBank/DDBJ databases">
        <authorList>
            <person name="Murdoch R.W."/>
            <person name="Fathepure B."/>
        </authorList>
    </citation>
    <scope>NUCLEOTIDE SEQUENCE</scope>
</reference>
<gene>
    <name evidence="9" type="primary">purF</name>
    <name evidence="9" type="ORF">KBTEX_00847</name>
</gene>
<dbReference type="GO" id="GO:0006189">
    <property type="term" value="P:'de novo' IMP biosynthetic process"/>
    <property type="evidence" value="ECO:0007669"/>
    <property type="project" value="UniProtKB-UniPathway"/>
</dbReference>
<evidence type="ECO:0000256" key="2">
    <source>
        <dbReference type="ARBA" id="ARBA00010138"/>
    </source>
</evidence>
<dbReference type="CDD" id="cd06223">
    <property type="entry name" value="PRTases_typeI"/>
    <property type="match status" value="1"/>
</dbReference>
<evidence type="ECO:0000313" key="9">
    <source>
        <dbReference type="EMBL" id="QEA04539.1"/>
    </source>
</evidence>
<comment type="pathway">
    <text evidence="1">Purine metabolism; IMP biosynthesis via de novo pathway; N(1)-(5-phospho-D-ribosyl)glycinamide from 5-phospho-alpha-D-ribose 1-diphosphate: step 1/2.</text>
</comment>
<evidence type="ECO:0000256" key="3">
    <source>
        <dbReference type="ARBA" id="ARBA00011941"/>
    </source>
</evidence>
<dbReference type="UniPathway" id="UPA00074">
    <property type="reaction ID" value="UER00124"/>
</dbReference>
<evidence type="ECO:0000256" key="4">
    <source>
        <dbReference type="ARBA" id="ARBA00022676"/>
    </source>
</evidence>
<dbReference type="Gene3D" id="3.40.50.2020">
    <property type="match status" value="1"/>
</dbReference>
<evidence type="ECO:0000256" key="6">
    <source>
        <dbReference type="ARBA" id="ARBA00022755"/>
    </source>
</evidence>
<dbReference type="SUPFAM" id="SSF53271">
    <property type="entry name" value="PRTase-like"/>
    <property type="match status" value="1"/>
</dbReference>
<dbReference type="InterPro" id="IPR000836">
    <property type="entry name" value="PRTase_dom"/>
</dbReference>
<dbReference type="SUPFAM" id="SSF56235">
    <property type="entry name" value="N-terminal nucleophile aminohydrolases (Ntn hydrolases)"/>
    <property type="match status" value="1"/>
</dbReference>
<feature type="domain" description="Glutamine amidotransferase type-2" evidence="8">
    <location>
        <begin position="2"/>
        <end position="234"/>
    </location>
</feature>
<proteinExistence type="inferred from homology"/>
<dbReference type="NCBIfam" id="TIGR01134">
    <property type="entry name" value="purF"/>
    <property type="match status" value="1"/>
</dbReference>
<keyword evidence="4 9" id="KW-0328">Glycosyltransferase</keyword>
<dbReference type="PROSITE" id="PS51278">
    <property type="entry name" value="GATASE_TYPE_2"/>
    <property type="match status" value="1"/>
</dbReference>
<dbReference type="InterPro" id="IPR035584">
    <property type="entry name" value="PurF_N"/>
</dbReference>
<dbReference type="CDD" id="cd00715">
    <property type="entry name" value="GPATase_N"/>
    <property type="match status" value="1"/>
</dbReference>
<evidence type="ECO:0000259" key="8">
    <source>
        <dbReference type="PROSITE" id="PS51278"/>
    </source>
</evidence>
<organism evidence="9">
    <name type="scientific">uncultured organism</name>
    <dbReference type="NCBI Taxonomy" id="155900"/>
    <lineage>
        <taxon>unclassified sequences</taxon>
        <taxon>environmental samples</taxon>
    </lineage>
</organism>
<keyword evidence="7" id="KW-0315">Glutamine amidotransferase</keyword>
<name>A0A5B8R6C8_9ZZZZ</name>
<evidence type="ECO:0000256" key="1">
    <source>
        <dbReference type="ARBA" id="ARBA00005209"/>
    </source>
</evidence>
<evidence type="ECO:0000256" key="7">
    <source>
        <dbReference type="ARBA" id="ARBA00022962"/>
    </source>
</evidence>
<keyword evidence="5 9" id="KW-0808">Transferase</keyword>
<dbReference type="InterPro" id="IPR005854">
    <property type="entry name" value="PurF"/>
</dbReference>
<dbReference type="PIRSF" id="PIRSF000485">
    <property type="entry name" value="Amd_phspho_trans"/>
    <property type="match status" value="1"/>
</dbReference>
<comment type="similarity">
    <text evidence="2">In the C-terminal section; belongs to the purine/pyrimidine phosphoribosyltransferase family.</text>
</comment>
<dbReference type="InterPro" id="IPR029055">
    <property type="entry name" value="Ntn_hydrolases_N"/>
</dbReference>
<evidence type="ECO:0000256" key="5">
    <source>
        <dbReference type="ARBA" id="ARBA00022679"/>
    </source>
</evidence>
<dbReference type="GO" id="GO:0009113">
    <property type="term" value="P:purine nucleobase biosynthetic process"/>
    <property type="evidence" value="ECO:0007669"/>
    <property type="project" value="InterPro"/>
</dbReference>